<comment type="caution">
    <text evidence="1">The sequence shown here is derived from an EMBL/GenBank/DDBJ whole genome shotgun (WGS) entry which is preliminary data.</text>
</comment>
<name>A0A398B6Q2_9BACI</name>
<keyword evidence="2" id="KW-1185">Reference proteome</keyword>
<evidence type="ECO:0008006" key="3">
    <source>
        <dbReference type="Google" id="ProtNLM"/>
    </source>
</evidence>
<dbReference type="EMBL" id="QWVT01000026">
    <property type="protein sequence ID" value="RID83590.1"/>
    <property type="molecule type" value="Genomic_DNA"/>
</dbReference>
<organism evidence="1 2">
    <name type="scientific">Mesobacillus zeae</name>
    <dbReference type="NCBI Taxonomy" id="1917180"/>
    <lineage>
        <taxon>Bacteria</taxon>
        <taxon>Bacillati</taxon>
        <taxon>Bacillota</taxon>
        <taxon>Bacilli</taxon>
        <taxon>Bacillales</taxon>
        <taxon>Bacillaceae</taxon>
        <taxon>Mesobacillus</taxon>
    </lineage>
</organism>
<dbReference type="OrthoDB" id="2431483at2"/>
<protein>
    <recommendedName>
        <fullName evidence="3">DUF4901 domain-containing protein</fullName>
    </recommendedName>
</protein>
<dbReference type="Proteomes" id="UP000265816">
    <property type="component" value="Unassembled WGS sequence"/>
</dbReference>
<dbReference type="AlphaFoldDB" id="A0A398B6Q2"/>
<sequence>MDARLSELVLLANEKFGLEDYRLERHSLYRKIDSLCRTRYLLSMEWFPAHIKSVPDEDYNPDGTAVIEVNVGNGEFESAIFVGGKSYASRTAFSSLGTADMISWVERETKLVYGKQFKLQRKEEGELHFTASIHDVSVSPPGYIEVHYDNAGMLTFFSLSGTFPAEEMVQADTFELSLEKVEELALEQTKLIEYPASEQKKLLPLYGIEEIYIRNDLTATLPFDIIGDKGAKLDVDVILHWESPLKQRLNRQYIKYNDRATIEQALSGEQHPDLRPITKEEQERCIAVVTDLLRQFYPEDSGRWILKRLDRDLGYILATLRPAHPGNQLLKRKLGIFIDGDTLEVVNYIDNDIMLEEFELFESDGPPVLSREAAFEILKEHITVTPCYVYDPDFDQYVLCGKLDSQHAVHAGSGEVITLNEV</sequence>
<evidence type="ECO:0000313" key="2">
    <source>
        <dbReference type="Proteomes" id="UP000265816"/>
    </source>
</evidence>
<gene>
    <name evidence="1" type="ORF">D1970_15575</name>
</gene>
<proteinExistence type="predicted"/>
<evidence type="ECO:0000313" key="1">
    <source>
        <dbReference type="EMBL" id="RID83590.1"/>
    </source>
</evidence>
<accession>A0A398B6Q2</accession>
<reference evidence="1 2" key="1">
    <citation type="submission" date="2018-08" db="EMBL/GenBank/DDBJ databases">
        <title>Bacillus jemisoniae sp. nov., Bacillus chryseoplanitiae sp. nov., Bacillus resnikiae sp. nov., and Bacillus frankliniae sp. nov., isolated from Viking spacecraft and associated surfaces.</title>
        <authorList>
            <person name="Seuylemezian A."/>
            <person name="Vaishampayan P."/>
        </authorList>
    </citation>
    <scope>NUCLEOTIDE SEQUENCE [LARGE SCALE GENOMIC DNA]</scope>
    <source>
        <strain evidence="1 2">JJ-247</strain>
    </source>
</reference>
<dbReference type="RefSeq" id="WP_119113799.1">
    <property type="nucleotide sequence ID" value="NZ_CBCSEO010000025.1"/>
</dbReference>